<evidence type="ECO:0000256" key="1">
    <source>
        <dbReference type="ARBA" id="ARBA00022723"/>
    </source>
</evidence>
<dbReference type="EMBL" id="CAMXCT010002356">
    <property type="protein sequence ID" value="CAI3997584.1"/>
    <property type="molecule type" value="Genomic_DNA"/>
</dbReference>
<dbReference type="InterPro" id="IPR011032">
    <property type="entry name" value="GroES-like_sf"/>
</dbReference>
<dbReference type="EMBL" id="CAMXCT030002356">
    <property type="protein sequence ID" value="CAL4784896.1"/>
    <property type="molecule type" value="Genomic_DNA"/>
</dbReference>
<dbReference type="OrthoDB" id="1879366at2759"/>
<evidence type="ECO:0000256" key="2">
    <source>
        <dbReference type="ARBA" id="ARBA00022833"/>
    </source>
</evidence>
<organism evidence="5">
    <name type="scientific">Cladocopium goreaui</name>
    <dbReference type="NCBI Taxonomy" id="2562237"/>
    <lineage>
        <taxon>Eukaryota</taxon>
        <taxon>Sar</taxon>
        <taxon>Alveolata</taxon>
        <taxon>Dinophyceae</taxon>
        <taxon>Suessiales</taxon>
        <taxon>Symbiodiniaceae</taxon>
        <taxon>Cladocopium</taxon>
    </lineage>
</organism>
<dbReference type="Gene3D" id="3.90.180.10">
    <property type="entry name" value="Medium-chain alcohol dehydrogenases, catalytic domain"/>
    <property type="match status" value="1"/>
</dbReference>
<dbReference type="AlphaFoldDB" id="A0A9P1CTR6"/>
<reference evidence="6" key="2">
    <citation type="submission" date="2024-04" db="EMBL/GenBank/DDBJ databases">
        <authorList>
            <person name="Chen Y."/>
            <person name="Shah S."/>
            <person name="Dougan E. K."/>
            <person name="Thang M."/>
            <person name="Chan C."/>
        </authorList>
    </citation>
    <scope>NUCLEOTIDE SEQUENCE [LARGE SCALE GENOMIC DNA]</scope>
</reference>
<evidence type="ECO:0000313" key="8">
    <source>
        <dbReference type="Proteomes" id="UP001152797"/>
    </source>
</evidence>
<keyword evidence="1" id="KW-0479">Metal-binding</keyword>
<dbReference type="InterPro" id="IPR002328">
    <property type="entry name" value="ADH_Zn_CS"/>
</dbReference>
<accession>A0A9P1CTR6</accession>
<name>A0A9P1CTR6_9DINO</name>
<keyword evidence="2" id="KW-0862">Zinc</keyword>
<dbReference type="GO" id="GO:0016616">
    <property type="term" value="F:oxidoreductase activity, acting on the CH-OH group of donors, NAD or NADP as acceptor"/>
    <property type="evidence" value="ECO:0007669"/>
    <property type="project" value="InterPro"/>
</dbReference>
<sequence length="180" mass="19883">MEAICMGCKDSSCSFEPLRLKRRELNDLDVLIEMKYCGVCHSDLHIAAGHMENVLGKVEYPCVPGHELAGVVKQIGSKVTKFSVGDHIGVGCMVDSCLECSKCMEGQEQKCSKQVGTYAGKDWSGRAQVPEREQTIGGYTNVMAGGPTGSRGIKTCPKWRFPYSHWELPSYPQNSWFINV</sequence>
<keyword evidence="8" id="KW-1185">Reference proteome</keyword>
<keyword evidence="3" id="KW-0560">Oxidoreductase</keyword>
<dbReference type="InterPro" id="IPR013154">
    <property type="entry name" value="ADH-like_N"/>
</dbReference>
<evidence type="ECO:0000313" key="6">
    <source>
        <dbReference type="EMBL" id="CAL1150959.1"/>
    </source>
</evidence>
<proteinExistence type="predicted"/>
<dbReference type="PANTHER" id="PTHR42683">
    <property type="entry name" value="ALDEHYDE REDUCTASE"/>
    <property type="match status" value="1"/>
</dbReference>
<dbReference type="Proteomes" id="UP001152797">
    <property type="component" value="Unassembled WGS sequence"/>
</dbReference>
<comment type="caution">
    <text evidence="5">The sequence shown here is derived from an EMBL/GenBank/DDBJ whole genome shotgun (WGS) entry which is preliminary data.</text>
</comment>
<protein>
    <submittedName>
        <fullName evidence="7">Enoyl reductase (ER) domain-containing protein</fullName>
    </submittedName>
</protein>
<evidence type="ECO:0000313" key="7">
    <source>
        <dbReference type="EMBL" id="CAL4784896.1"/>
    </source>
</evidence>
<dbReference type="PROSITE" id="PS00059">
    <property type="entry name" value="ADH_ZINC"/>
    <property type="match status" value="1"/>
</dbReference>
<evidence type="ECO:0000256" key="3">
    <source>
        <dbReference type="ARBA" id="ARBA00023002"/>
    </source>
</evidence>
<feature type="domain" description="Alcohol dehydrogenase-like N-terminal" evidence="4">
    <location>
        <begin position="29"/>
        <end position="120"/>
    </location>
</feature>
<gene>
    <name evidence="5" type="ORF">C1SCF055_LOCUS23954</name>
</gene>
<dbReference type="EMBL" id="CAMXCT020002356">
    <property type="protein sequence ID" value="CAL1150959.1"/>
    <property type="molecule type" value="Genomic_DNA"/>
</dbReference>
<reference evidence="5" key="1">
    <citation type="submission" date="2022-10" db="EMBL/GenBank/DDBJ databases">
        <authorList>
            <person name="Chen Y."/>
            <person name="Dougan E. K."/>
            <person name="Chan C."/>
            <person name="Rhodes N."/>
            <person name="Thang M."/>
        </authorList>
    </citation>
    <scope>NUCLEOTIDE SEQUENCE</scope>
</reference>
<dbReference type="InterPro" id="IPR047109">
    <property type="entry name" value="CAD-like"/>
</dbReference>
<dbReference type="SUPFAM" id="SSF50129">
    <property type="entry name" value="GroES-like"/>
    <property type="match status" value="1"/>
</dbReference>
<dbReference type="GO" id="GO:0008270">
    <property type="term" value="F:zinc ion binding"/>
    <property type="evidence" value="ECO:0007669"/>
    <property type="project" value="InterPro"/>
</dbReference>
<evidence type="ECO:0000259" key="4">
    <source>
        <dbReference type="Pfam" id="PF08240"/>
    </source>
</evidence>
<dbReference type="Pfam" id="PF08240">
    <property type="entry name" value="ADH_N"/>
    <property type="match status" value="1"/>
</dbReference>
<evidence type="ECO:0000313" key="5">
    <source>
        <dbReference type="EMBL" id="CAI3997584.1"/>
    </source>
</evidence>